<organism evidence="3 4">
    <name type="scientific">Pseudonocardia oroxyli</name>
    <dbReference type="NCBI Taxonomy" id="366584"/>
    <lineage>
        <taxon>Bacteria</taxon>
        <taxon>Bacillati</taxon>
        <taxon>Actinomycetota</taxon>
        <taxon>Actinomycetes</taxon>
        <taxon>Pseudonocardiales</taxon>
        <taxon>Pseudonocardiaceae</taxon>
        <taxon>Pseudonocardia</taxon>
    </lineage>
</organism>
<keyword evidence="2" id="KW-0812">Transmembrane</keyword>
<evidence type="ECO:0000313" key="3">
    <source>
        <dbReference type="EMBL" id="SDF63447.1"/>
    </source>
</evidence>
<dbReference type="RefSeq" id="WP_093081444.1">
    <property type="nucleotide sequence ID" value="NZ_FNBE01000006.1"/>
</dbReference>
<keyword evidence="2" id="KW-0472">Membrane</keyword>
<keyword evidence="2" id="KW-1133">Transmembrane helix</keyword>
<evidence type="ECO:0000256" key="2">
    <source>
        <dbReference type="SAM" id="Phobius"/>
    </source>
</evidence>
<dbReference type="Proteomes" id="UP000198967">
    <property type="component" value="Unassembled WGS sequence"/>
</dbReference>
<feature type="compositionally biased region" description="Basic and acidic residues" evidence="1">
    <location>
        <begin position="198"/>
        <end position="210"/>
    </location>
</feature>
<feature type="transmembrane region" description="Helical" evidence="2">
    <location>
        <begin position="85"/>
        <end position="102"/>
    </location>
</feature>
<feature type="region of interest" description="Disordered" evidence="1">
    <location>
        <begin position="191"/>
        <end position="210"/>
    </location>
</feature>
<dbReference type="OrthoDB" id="3827100at2"/>
<feature type="transmembrane region" description="Helical" evidence="2">
    <location>
        <begin position="62"/>
        <end position="79"/>
    </location>
</feature>
<keyword evidence="4" id="KW-1185">Reference proteome</keyword>
<evidence type="ECO:0000256" key="1">
    <source>
        <dbReference type="SAM" id="MobiDB-lite"/>
    </source>
</evidence>
<dbReference type="STRING" id="366584.SAMN05216377_1066"/>
<sequence length="210" mass="22360">MNRVLRALAASAAALAAAVGLVGAPSAVLVLWIVALLVVGPTVAFLVYGVRPDLALAARRGAVATGVAIPASCVVAGVGVVLGPATAPVILVAVAAAAVWAWRHRGLRRRWRERLVAPRPRPSRHPAGSAPAGPLPARTHRLSTASLCIAWQRSFWVLEDMPVEERCEVAAIRQALLDELERRDPHGFGRWLASHPRANSDPRRHLGSDR</sequence>
<evidence type="ECO:0000313" key="4">
    <source>
        <dbReference type="Proteomes" id="UP000198967"/>
    </source>
</evidence>
<feature type="transmembrane region" description="Helical" evidence="2">
    <location>
        <begin position="30"/>
        <end position="50"/>
    </location>
</feature>
<dbReference type="EMBL" id="FNBE01000006">
    <property type="protein sequence ID" value="SDF63447.1"/>
    <property type="molecule type" value="Genomic_DNA"/>
</dbReference>
<accession>A0A1G7MP10</accession>
<reference evidence="3 4" key="1">
    <citation type="submission" date="2016-10" db="EMBL/GenBank/DDBJ databases">
        <authorList>
            <person name="de Groot N.N."/>
        </authorList>
    </citation>
    <scope>NUCLEOTIDE SEQUENCE [LARGE SCALE GENOMIC DNA]</scope>
    <source>
        <strain evidence="3 4">CGMCC 4.3143</strain>
    </source>
</reference>
<gene>
    <name evidence="3" type="ORF">SAMN05216377_1066</name>
</gene>
<proteinExistence type="predicted"/>
<dbReference type="AlphaFoldDB" id="A0A1G7MP10"/>
<protein>
    <submittedName>
        <fullName evidence="3">Uncharacterized protein</fullName>
    </submittedName>
</protein>
<name>A0A1G7MP10_PSEOR</name>